<dbReference type="Proteomes" id="UP000473014">
    <property type="component" value="Unassembled WGS sequence"/>
</dbReference>
<evidence type="ECO:0000259" key="1">
    <source>
        <dbReference type="Pfam" id="PF24728"/>
    </source>
</evidence>
<feature type="domain" description="DUF7680" evidence="1">
    <location>
        <begin position="8"/>
        <end position="133"/>
    </location>
</feature>
<accession>A0A6G2BD94</accession>
<dbReference type="Pfam" id="PF24728">
    <property type="entry name" value="DUF7680"/>
    <property type="match status" value="1"/>
</dbReference>
<proteinExistence type="predicted"/>
<dbReference type="InterPro" id="IPR056097">
    <property type="entry name" value="DUF7680"/>
</dbReference>
<reference evidence="2 3" key="1">
    <citation type="submission" date="2019-11" db="EMBL/GenBank/DDBJ databases">
        <authorList>
            <person name="Yuan L."/>
        </authorList>
    </citation>
    <scope>NUCLEOTIDE SEQUENCE [LARGE SCALE GENOMIC DNA]</scope>
    <source>
        <strain evidence="2 3">TRM43335</strain>
    </source>
</reference>
<dbReference type="AlphaFoldDB" id="A0A6G2BD94"/>
<gene>
    <name evidence="2" type="ORF">F0L17_13160</name>
</gene>
<sequence length="137" mass="15063">MSRAEQYTVLITRDEDGRIVAVDVAADDLDGGHRKIHVNGGRAAHIAAPLQDVLRSAGLRGRDWASCKPIALDPMLGAHAELLLRAVKPLRRTDRIIDIAEGVAGMSREEAAYWHAQVQHRHGLKALRILLDGGKRR</sequence>
<name>A0A6G2BD94_9ACTN</name>
<protein>
    <recommendedName>
        <fullName evidence="1">DUF7680 domain-containing protein</fullName>
    </recommendedName>
</protein>
<dbReference type="OrthoDB" id="5112338at2"/>
<dbReference type="EMBL" id="WIXO01000001">
    <property type="protein sequence ID" value="MTE20049.1"/>
    <property type="molecule type" value="Genomic_DNA"/>
</dbReference>
<comment type="caution">
    <text evidence="2">The sequence shown here is derived from an EMBL/GenBank/DDBJ whole genome shotgun (WGS) entry which is preliminary data.</text>
</comment>
<evidence type="ECO:0000313" key="3">
    <source>
        <dbReference type="Proteomes" id="UP000473014"/>
    </source>
</evidence>
<dbReference type="RefSeq" id="WP_155071228.1">
    <property type="nucleotide sequence ID" value="NZ_WIXO01000001.1"/>
</dbReference>
<keyword evidence="3" id="KW-1185">Reference proteome</keyword>
<organism evidence="2 3">
    <name type="scientific">Streptomyces taklimakanensis</name>
    <dbReference type="NCBI Taxonomy" id="2569853"/>
    <lineage>
        <taxon>Bacteria</taxon>
        <taxon>Bacillati</taxon>
        <taxon>Actinomycetota</taxon>
        <taxon>Actinomycetes</taxon>
        <taxon>Kitasatosporales</taxon>
        <taxon>Streptomycetaceae</taxon>
        <taxon>Streptomyces</taxon>
    </lineage>
</organism>
<evidence type="ECO:0000313" key="2">
    <source>
        <dbReference type="EMBL" id="MTE20049.1"/>
    </source>
</evidence>